<dbReference type="PROSITE" id="PS52029">
    <property type="entry name" value="LD_TPASE"/>
    <property type="match status" value="1"/>
</dbReference>
<dbReference type="Gene3D" id="2.40.440.10">
    <property type="entry name" value="L,D-transpeptidase catalytic domain-like"/>
    <property type="match status" value="1"/>
</dbReference>
<dbReference type="InterPro" id="IPR036366">
    <property type="entry name" value="PGBDSf"/>
</dbReference>
<dbReference type="InterPro" id="IPR052905">
    <property type="entry name" value="LD-transpeptidase_YkuD-like"/>
</dbReference>
<accession>A0A5B0X680</accession>
<dbReference type="Proteomes" id="UP000323708">
    <property type="component" value="Unassembled WGS sequence"/>
</dbReference>
<evidence type="ECO:0000256" key="7">
    <source>
        <dbReference type="PROSITE-ProRule" id="PRU01373"/>
    </source>
</evidence>
<evidence type="ECO:0000313" key="10">
    <source>
        <dbReference type="EMBL" id="KAA1194017.1"/>
    </source>
</evidence>
<comment type="caution">
    <text evidence="10">The sequence shown here is derived from an EMBL/GenBank/DDBJ whole genome shotgun (WGS) entry which is preliminary data.</text>
</comment>
<dbReference type="GO" id="GO:0016740">
    <property type="term" value="F:transferase activity"/>
    <property type="evidence" value="ECO:0007669"/>
    <property type="project" value="UniProtKB-KW"/>
</dbReference>
<keyword evidence="6 7" id="KW-0961">Cell wall biogenesis/degradation</keyword>
<dbReference type="SUPFAM" id="SSF47090">
    <property type="entry name" value="PGBD-like"/>
    <property type="match status" value="1"/>
</dbReference>
<comment type="pathway">
    <text evidence="1 7">Cell wall biogenesis; peptidoglycan biosynthesis.</text>
</comment>
<dbReference type="InterPro" id="IPR005490">
    <property type="entry name" value="LD_TPept_cat_dom"/>
</dbReference>
<dbReference type="PANTHER" id="PTHR41533">
    <property type="entry name" value="L,D-TRANSPEPTIDASE HI_1667-RELATED"/>
    <property type="match status" value="1"/>
</dbReference>
<dbReference type="PANTHER" id="PTHR41533:SF2">
    <property type="entry name" value="BLR7131 PROTEIN"/>
    <property type="match status" value="1"/>
</dbReference>
<dbReference type="GO" id="GO:0004180">
    <property type="term" value="F:carboxypeptidase activity"/>
    <property type="evidence" value="ECO:0007669"/>
    <property type="project" value="UniProtKB-ARBA"/>
</dbReference>
<dbReference type="GO" id="GO:0071555">
    <property type="term" value="P:cell wall organization"/>
    <property type="evidence" value="ECO:0007669"/>
    <property type="project" value="UniProtKB-UniRule"/>
</dbReference>
<name>A0A5B0X680_9GAMM</name>
<protein>
    <submittedName>
        <fullName evidence="10">L,D-transpeptidase family protein</fullName>
    </submittedName>
</protein>
<evidence type="ECO:0000256" key="6">
    <source>
        <dbReference type="ARBA" id="ARBA00023316"/>
    </source>
</evidence>
<organism evidence="10 11">
    <name type="scientific">Pseudohalioglobus sediminis</name>
    <dbReference type="NCBI Taxonomy" id="2606449"/>
    <lineage>
        <taxon>Bacteria</taxon>
        <taxon>Pseudomonadati</taxon>
        <taxon>Pseudomonadota</taxon>
        <taxon>Gammaproteobacteria</taxon>
        <taxon>Cellvibrionales</taxon>
        <taxon>Halieaceae</taxon>
        <taxon>Pseudohalioglobus</taxon>
    </lineage>
</organism>
<keyword evidence="3" id="KW-0808">Transferase</keyword>
<evidence type="ECO:0000256" key="2">
    <source>
        <dbReference type="ARBA" id="ARBA00005992"/>
    </source>
</evidence>
<feature type="domain" description="L,D-TPase catalytic" evidence="9">
    <location>
        <begin position="309"/>
        <end position="488"/>
    </location>
</feature>
<evidence type="ECO:0000313" key="11">
    <source>
        <dbReference type="Proteomes" id="UP000323708"/>
    </source>
</evidence>
<dbReference type="Pfam" id="PF20142">
    <property type="entry name" value="Scaffold"/>
    <property type="match status" value="1"/>
</dbReference>
<evidence type="ECO:0000259" key="9">
    <source>
        <dbReference type="PROSITE" id="PS52029"/>
    </source>
</evidence>
<dbReference type="Pfam" id="PF01471">
    <property type="entry name" value="PG_binding_1"/>
    <property type="match status" value="1"/>
</dbReference>
<feature type="active site" description="Proton donor/acceptor" evidence="7">
    <location>
        <position position="443"/>
    </location>
</feature>
<comment type="similarity">
    <text evidence="2">Belongs to the YkuD family.</text>
</comment>
<keyword evidence="4 7" id="KW-0133">Cell shape</keyword>
<dbReference type="AlphaFoldDB" id="A0A5B0X680"/>
<dbReference type="InterPro" id="IPR038063">
    <property type="entry name" value="Transpep_catalytic_dom"/>
</dbReference>
<sequence length="549" mass="61665">MLFGRFTTTLGLCLLLLAQPAASASPGLTEALAARLANAPAEVLGFDSQEISMAAEDRELYAVYHEFAMQPLWVSDVGTGIHARALVDAISDARSHGLYPRDYHLDALQEAWDARQAEELARLDILLTLALLAWVNDISNGREQPRASHPDLFAEAGTGRADPVQVVRDFLAAGDPAKYLDALHPQHYYYRNLRNALPRYQALVASGGWPQVSTGATLHPGDSDPRVAALRRRLAVTGEYTGAEMISEVFDPELVEAVTRFQFYHGLAPDGVAGAQTVAALNVSAASRLRQIEINMERWRWMSHDLGNPHVMVDIAGFDVQAVLDDKPRLEMRAIVGKLHHETPVFSDRIRYIEFNPYWNLTPSIARHETIPRIRKDPNYLESKHIRVFDGWGWDAKELDPRSVDWNNVSNPGRFKFRQDPGPWNALGTMKFIFPNEHSVYLHDTPNHDLFARAARSFSHGCIRLSEPADLAAWILQFNDDDTRWSMEDIQAVLDSQERTVKNLSRPMDVHLTYETAWVDMEGALHFAADIYSRDQRLEQALYAGDGAP</sequence>
<dbReference type="InterPro" id="IPR002477">
    <property type="entry name" value="Peptidoglycan-bd-like"/>
</dbReference>
<evidence type="ECO:0000256" key="8">
    <source>
        <dbReference type="SAM" id="SignalP"/>
    </source>
</evidence>
<dbReference type="GO" id="GO:0008360">
    <property type="term" value="P:regulation of cell shape"/>
    <property type="evidence" value="ECO:0007669"/>
    <property type="project" value="UniProtKB-UniRule"/>
</dbReference>
<evidence type="ECO:0000256" key="1">
    <source>
        <dbReference type="ARBA" id="ARBA00004752"/>
    </source>
</evidence>
<dbReference type="SUPFAM" id="SSF141523">
    <property type="entry name" value="L,D-transpeptidase catalytic domain-like"/>
    <property type="match status" value="1"/>
</dbReference>
<keyword evidence="11" id="KW-1185">Reference proteome</keyword>
<dbReference type="InterPro" id="IPR036365">
    <property type="entry name" value="PGBD-like_sf"/>
</dbReference>
<keyword evidence="8" id="KW-0732">Signal</keyword>
<feature type="chain" id="PRO_5022861079" evidence="8">
    <location>
        <begin position="25"/>
        <end position="549"/>
    </location>
</feature>
<dbReference type="InterPro" id="IPR045380">
    <property type="entry name" value="LD_TPept_scaffold_dom"/>
</dbReference>
<gene>
    <name evidence="10" type="ORF">F0M18_00810</name>
</gene>
<feature type="active site" description="Nucleophile" evidence="7">
    <location>
        <position position="462"/>
    </location>
</feature>
<dbReference type="UniPathway" id="UPA00219"/>
<proteinExistence type="inferred from homology"/>
<dbReference type="GO" id="GO:0009252">
    <property type="term" value="P:peptidoglycan biosynthetic process"/>
    <property type="evidence" value="ECO:0007669"/>
    <property type="project" value="UniProtKB-UniPathway"/>
</dbReference>
<feature type="signal peptide" evidence="8">
    <location>
        <begin position="1"/>
        <end position="24"/>
    </location>
</feature>
<reference evidence="10 11" key="1">
    <citation type="submission" date="2019-09" db="EMBL/GenBank/DDBJ databases">
        <authorList>
            <person name="Chen X.-Y."/>
        </authorList>
    </citation>
    <scope>NUCLEOTIDE SEQUENCE [LARGE SCALE GENOMIC DNA]</scope>
    <source>
        <strain evidence="10 11">NY5</strain>
    </source>
</reference>
<evidence type="ECO:0000256" key="4">
    <source>
        <dbReference type="ARBA" id="ARBA00022960"/>
    </source>
</evidence>
<dbReference type="Pfam" id="PF03734">
    <property type="entry name" value="YkuD"/>
    <property type="match status" value="1"/>
</dbReference>
<dbReference type="EMBL" id="VTUX01000001">
    <property type="protein sequence ID" value="KAA1194017.1"/>
    <property type="molecule type" value="Genomic_DNA"/>
</dbReference>
<dbReference type="CDD" id="cd16913">
    <property type="entry name" value="YkuD_like"/>
    <property type="match status" value="1"/>
</dbReference>
<evidence type="ECO:0000256" key="5">
    <source>
        <dbReference type="ARBA" id="ARBA00022984"/>
    </source>
</evidence>
<evidence type="ECO:0000256" key="3">
    <source>
        <dbReference type="ARBA" id="ARBA00022679"/>
    </source>
</evidence>
<dbReference type="Gene3D" id="1.10.101.10">
    <property type="entry name" value="PGBD-like superfamily/PGBD"/>
    <property type="match status" value="1"/>
</dbReference>
<keyword evidence="5 7" id="KW-0573">Peptidoglycan synthesis</keyword>